<evidence type="ECO:0000313" key="2">
    <source>
        <dbReference type="EMBL" id="AQK68206.1"/>
    </source>
</evidence>
<accession>A0A1D6GZP9</accession>
<protein>
    <submittedName>
        <fullName evidence="2">Uncharacterized protein</fullName>
    </submittedName>
</protein>
<sequence>MALGPLVIDSGGGFLNLQPSPPCKEQRRGRAGRCREGRRPWLGEGAMGKKEELPAQPKQRREGSGVWEKGEGGLPFIEPSSGHVRLHQQMTALEVIRALVREIKTHENWFVSGLENSGNS</sequence>
<dbReference type="InParanoid" id="A0A1D6GZP9"/>
<gene>
    <name evidence="2" type="ORF">ZEAMMB73_Zm00001d015170</name>
</gene>
<name>A0A1D6GZP9_MAIZE</name>
<dbReference type="ExpressionAtlas" id="A0A1D6GZP9">
    <property type="expression patterns" value="baseline and differential"/>
</dbReference>
<organism evidence="2">
    <name type="scientific">Zea mays</name>
    <name type="common">Maize</name>
    <dbReference type="NCBI Taxonomy" id="4577"/>
    <lineage>
        <taxon>Eukaryota</taxon>
        <taxon>Viridiplantae</taxon>
        <taxon>Streptophyta</taxon>
        <taxon>Embryophyta</taxon>
        <taxon>Tracheophyta</taxon>
        <taxon>Spermatophyta</taxon>
        <taxon>Magnoliopsida</taxon>
        <taxon>Liliopsida</taxon>
        <taxon>Poales</taxon>
        <taxon>Poaceae</taxon>
        <taxon>PACMAD clade</taxon>
        <taxon>Panicoideae</taxon>
        <taxon>Andropogonodae</taxon>
        <taxon>Andropogoneae</taxon>
        <taxon>Tripsacinae</taxon>
        <taxon>Zea</taxon>
    </lineage>
</organism>
<feature type="compositionally biased region" description="Basic and acidic residues" evidence="1">
    <location>
        <begin position="24"/>
        <end position="71"/>
    </location>
</feature>
<dbReference type="AlphaFoldDB" id="A0A1D6GZP9"/>
<proteinExistence type="predicted"/>
<evidence type="ECO:0000256" key="1">
    <source>
        <dbReference type="SAM" id="MobiDB-lite"/>
    </source>
</evidence>
<dbReference type="EMBL" id="CM000781">
    <property type="protein sequence ID" value="AQK68206.1"/>
    <property type="molecule type" value="Genomic_DNA"/>
</dbReference>
<reference evidence="2" key="1">
    <citation type="submission" date="2015-12" db="EMBL/GenBank/DDBJ databases">
        <title>Update maize B73 reference genome by single molecule sequencing technologies.</title>
        <authorList>
            <consortium name="Maize Genome Sequencing Project"/>
            <person name="Ware D."/>
        </authorList>
    </citation>
    <scope>NUCLEOTIDE SEQUENCE</scope>
    <source>
        <tissue evidence="2">Seedling</tissue>
    </source>
</reference>
<feature type="region of interest" description="Disordered" evidence="1">
    <location>
        <begin position="1"/>
        <end position="74"/>
    </location>
</feature>